<proteinExistence type="predicted"/>
<name>X1N6J8_9ZZZZ</name>
<dbReference type="AlphaFoldDB" id="X1N6J8"/>
<comment type="caution">
    <text evidence="1">The sequence shown here is derived from an EMBL/GenBank/DDBJ whole genome shotgun (WGS) entry which is preliminary data.</text>
</comment>
<evidence type="ECO:0000313" key="1">
    <source>
        <dbReference type="EMBL" id="GAI22450.1"/>
    </source>
</evidence>
<reference evidence="1" key="1">
    <citation type="journal article" date="2014" name="Front. Microbiol.">
        <title>High frequency of phylogenetically diverse reductive dehalogenase-homologous genes in deep subseafloor sedimentary metagenomes.</title>
        <authorList>
            <person name="Kawai M."/>
            <person name="Futagami T."/>
            <person name="Toyoda A."/>
            <person name="Takaki Y."/>
            <person name="Nishi S."/>
            <person name="Hori S."/>
            <person name="Arai W."/>
            <person name="Tsubouchi T."/>
            <person name="Morono Y."/>
            <person name="Uchiyama I."/>
            <person name="Ito T."/>
            <person name="Fujiyama A."/>
            <person name="Inagaki F."/>
            <person name="Takami H."/>
        </authorList>
    </citation>
    <scope>NUCLEOTIDE SEQUENCE</scope>
    <source>
        <strain evidence="1">Expedition CK06-06</strain>
    </source>
</reference>
<organism evidence="1">
    <name type="scientific">marine sediment metagenome</name>
    <dbReference type="NCBI Taxonomy" id="412755"/>
    <lineage>
        <taxon>unclassified sequences</taxon>
        <taxon>metagenomes</taxon>
        <taxon>ecological metagenomes</taxon>
    </lineage>
</organism>
<protein>
    <recommendedName>
        <fullName evidence="2">Calcineurin-like phosphoesterase domain-containing protein</fullName>
    </recommendedName>
</protein>
<sequence>MKKKTVGKLRLPLIITGDWCIGSKDFSKPAFEQLCSDVERYKVKSLVIVGNLFQAQGYIEGFNQYF</sequence>
<gene>
    <name evidence="1" type="ORF">S06H3_24250</name>
</gene>
<dbReference type="EMBL" id="BARV01013425">
    <property type="protein sequence ID" value="GAI22450.1"/>
    <property type="molecule type" value="Genomic_DNA"/>
</dbReference>
<accession>X1N6J8</accession>
<evidence type="ECO:0008006" key="2">
    <source>
        <dbReference type="Google" id="ProtNLM"/>
    </source>
</evidence>